<dbReference type="AlphaFoldDB" id="A0A1I1SHV7"/>
<dbReference type="Gene3D" id="2.70.98.10">
    <property type="match status" value="1"/>
</dbReference>
<dbReference type="GO" id="GO:0030246">
    <property type="term" value="F:carbohydrate binding"/>
    <property type="evidence" value="ECO:0007669"/>
    <property type="project" value="InterPro"/>
</dbReference>
<comment type="subunit">
    <text evidence="4">Monomer.</text>
</comment>
<evidence type="ECO:0000256" key="9">
    <source>
        <dbReference type="PIRSR" id="PIRSR005096-1"/>
    </source>
</evidence>
<dbReference type="OrthoDB" id="9779408at2"/>
<dbReference type="NCBIfam" id="NF008277">
    <property type="entry name" value="PRK11055.1"/>
    <property type="match status" value="1"/>
</dbReference>
<name>A0A1I1SHV7_9FLAO</name>
<evidence type="ECO:0000256" key="2">
    <source>
        <dbReference type="ARBA" id="ARBA00005028"/>
    </source>
</evidence>
<evidence type="ECO:0000256" key="4">
    <source>
        <dbReference type="ARBA" id="ARBA00011245"/>
    </source>
</evidence>
<keyword evidence="7 8" id="KW-0119">Carbohydrate metabolism</keyword>
<reference evidence="13" key="1">
    <citation type="submission" date="2016-10" db="EMBL/GenBank/DDBJ databases">
        <authorList>
            <person name="Varghese N."/>
            <person name="Submissions S."/>
        </authorList>
    </citation>
    <scope>NUCLEOTIDE SEQUENCE [LARGE SCALE GENOMIC DNA]</scope>
    <source>
        <strain evidence="13">CGMCC 1.10370</strain>
    </source>
</reference>
<gene>
    <name evidence="12" type="ORF">SAMN05216297_10858</name>
</gene>
<evidence type="ECO:0000313" key="13">
    <source>
        <dbReference type="Proteomes" id="UP000199672"/>
    </source>
</evidence>
<proteinExistence type="inferred from homology"/>
<dbReference type="UniPathway" id="UPA00242"/>
<evidence type="ECO:0000256" key="7">
    <source>
        <dbReference type="ARBA" id="ARBA00023277"/>
    </source>
</evidence>
<dbReference type="PANTHER" id="PTHR10091:SF0">
    <property type="entry name" value="GALACTOSE MUTAROTASE"/>
    <property type="match status" value="1"/>
</dbReference>
<dbReference type="SUPFAM" id="SSF74650">
    <property type="entry name" value="Galactose mutarotase-like"/>
    <property type="match status" value="1"/>
</dbReference>
<dbReference type="GO" id="GO:0006006">
    <property type="term" value="P:glucose metabolic process"/>
    <property type="evidence" value="ECO:0007669"/>
    <property type="project" value="TreeGrafter"/>
</dbReference>
<dbReference type="Pfam" id="PF01263">
    <property type="entry name" value="Aldose_epim"/>
    <property type="match status" value="1"/>
</dbReference>
<dbReference type="InterPro" id="IPR011013">
    <property type="entry name" value="Gal_mutarotase_sf_dom"/>
</dbReference>
<feature type="active site" description="Proton acceptor" evidence="9">
    <location>
        <position position="357"/>
    </location>
</feature>
<dbReference type="InterPro" id="IPR047215">
    <property type="entry name" value="Galactose_mutarotase-like"/>
</dbReference>
<dbReference type="InterPro" id="IPR015443">
    <property type="entry name" value="Aldose_1-epimerase"/>
</dbReference>
<evidence type="ECO:0000256" key="3">
    <source>
        <dbReference type="ARBA" id="ARBA00006206"/>
    </source>
</evidence>
<dbReference type="PANTHER" id="PTHR10091">
    <property type="entry name" value="ALDOSE-1-EPIMERASE"/>
    <property type="match status" value="1"/>
</dbReference>
<dbReference type="Proteomes" id="UP000199672">
    <property type="component" value="Unassembled WGS sequence"/>
</dbReference>
<sequence>MKNIQITAVLILALLQFNCKDSKKENSVSKDNTAEIAIDSVKTVLETKNFDTIIDGKKVGLYWIENKGIKAAFTNYGGRLVGLWVNDKNGKPTDVVVGMNSVKGFKTSTEPYFGATIGRVGNRVALGKFTLEGKQYQIPLNNGKNALHGGVKGFQDVVWNAAKTNENTLVFTYLSPDGEQGFPGNLNVKVTYTLTDDNAVRMEYEATTDKTTIVNLTNHAFFNLNGEGSGTILNHQLQIYGDKFTPVDEGLIPTGELKSVKNTPFDFTSKHTIGERIETKDDQLKFGKGYDHNYVLNTVKKDGFIHAATIKGDVSGITLDVYTEEIGLQFYSGNFMQSKNTFKSGAKDDFRTAFALETQHFPDAPNQPKFAPITLKAGEKYHTVSLYQFSSQK</sequence>
<dbReference type="InterPro" id="IPR014718">
    <property type="entry name" value="GH-type_carb-bd"/>
</dbReference>
<protein>
    <recommendedName>
        <fullName evidence="8">Aldose 1-epimerase</fullName>
        <ecNumber evidence="8">5.1.3.3</ecNumber>
    </recommendedName>
</protein>
<feature type="binding site" evidence="11">
    <location>
        <begin position="122"/>
        <end position="123"/>
    </location>
    <ligand>
        <name>beta-D-galactose</name>
        <dbReference type="ChEBI" id="CHEBI:27667"/>
    </ligand>
</feature>
<dbReference type="PIRSF" id="PIRSF005096">
    <property type="entry name" value="GALM"/>
    <property type="match status" value="1"/>
</dbReference>
<dbReference type="STRING" id="739143.SAMN05216297_10858"/>
<dbReference type="RefSeq" id="WP_091495032.1">
    <property type="nucleotide sequence ID" value="NZ_FOMH01000008.1"/>
</dbReference>
<keyword evidence="5" id="KW-0106">Calcium</keyword>
<feature type="binding site" evidence="10">
    <location>
        <position position="291"/>
    </location>
    <ligand>
        <name>beta-D-galactose</name>
        <dbReference type="ChEBI" id="CHEBI:27667"/>
    </ligand>
</feature>
<keyword evidence="13" id="KW-1185">Reference proteome</keyword>
<dbReference type="GO" id="GO:0004034">
    <property type="term" value="F:aldose 1-epimerase activity"/>
    <property type="evidence" value="ECO:0007669"/>
    <property type="project" value="UniProtKB-EC"/>
</dbReference>
<dbReference type="CDD" id="cd09019">
    <property type="entry name" value="galactose_mutarotase_like"/>
    <property type="match status" value="1"/>
</dbReference>
<organism evidence="12 13">
    <name type="scientific">Flavobacterium phragmitis</name>
    <dbReference type="NCBI Taxonomy" id="739143"/>
    <lineage>
        <taxon>Bacteria</taxon>
        <taxon>Pseudomonadati</taxon>
        <taxon>Bacteroidota</taxon>
        <taxon>Flavobacteriia</taxon>
        <taxon>Flavobacteriales</taxon>
        <taxon>Flavobacteriaceae</taxon>
        <taxon>Flavobacterium</taxon>
    </lineage>
</organism>
<keyword evidence="6 8" id="KW-0413">Isomerase</keyword>
<comment type="pathway">
    <text evidence="2 8">Carbohydrate metabolism; hexose metabolism.</text>
</comment>
<comment type="similarity">
    <text evidence="3 8">Belongs to the aldose epimerase family.</text>
</comment>
<dbReference type="GO" id="GO:0033499">
    <property type="term" value="P:galactose catabolic process via UDP-galactose, Leloir pathway"/>
    <property type="evidence" value="ECO:0007669"/>
    <property type="project" value="TreeGrafter"/>
</dbReference>
<dbReference type="EC" id="5.1.3.3" evidence="8"/>
<evidence type="ECO:0000313" key="12">
    <source>
        <dbReference type="EMBL" id="SFD46021.1"/>
    </source>
</evidence>
<evidence type="ECO:0000256" key="5">
    <source>
        <dbReference type="ARBA" id="ARBA00022837"/>
    </source>
</evidence>
<evidence type="ECO:0000256" key="1">
    <source>
        <dbReference type="ARBA" id="ARBA00001913"/>
    </source>
</evidence>
<dbReference type="EMBL" id="FOMH01000008">
    <property type="protein sequence ID" value="SFD46021.1"/>
    <property type="molecule type" value="Genomic_DNA"/>
</dbReference>
<evidence type="ECO:0000256" key="6">
    <source>
        <dbReference type="ARBA" id="ARBA00023235"/>
    </source>
</evidence>
<dbReference type="InterPro" id="IPR008183">
    <property type="entry name" value="Aldose_1/G6P_1-epimerase"/>
</dbReference>
<evidence type="ECO:0000256" key="11">
    <source>
        <dbReference type="PIRSR" id="PIRSR005096-3"/>
    </source>
</evidence>
<evidence type="ECO:0000256" key="10">
    <source>
        <dbReference type="PIRSR" id="PIRSR005096-2"/>
    </source>
</evidence>
<feature type="active site" description="Proton donor" evidence="9">
    <location>
        <position position="219"/>
    </location>
</feature>
<comment type="catalytic activity">
    <reaction evidence="8">
        <text>alpha-D-glucose = beta-D-glucose</text>
        <dbReference type="Rhea" id="RHEA:10264"/>
        <dbReference type="ChEBI" id="CHEBI:15903"/>
        <dbReference type="ChEBI" id="CHEBI:17925"/>
        <dbReference type="EC" id="5.1.3.3"/>
    </reaction>
</comment>
<evidence type="ECO:0000256" key="8">
    <source>
        <dbReference type="PIRNR" id="PIRNR005096"/>
    </source>
</evidence>
<comment type="cofactor">
    <cofactor evidence="1">
        <name>Ca(2+)</name>
        <dbReference type="ChEBI" id="CHEBI:29108"/>
    </cofactor>
</comment>
<accession>A0A1I1SHV7</accession>